<gene>
    <name evidence="1" type="ORF">HU668_18105</name>
</gene>
<dbReference type="AlphaFoldDB" id="A0A7Y6TTL6"/>
<accession>A0A7Y6TTL6</accession>
<dbReference type="Proteomes" id="UP000566985">
    <property type="component" value="Unassembled WGS sequence"/>
</dbReference>
<dbReference type="InterPro" id="IPR021686">
    <property type="entry name" value="DUF3268"/>
</dbReference>
<dbReference type="GeneID" id="57347005"/>
<evidence type="ECO:0000313" key="2">
    <source>
        <dbReference type="Proteomes" id="UP000566985"/>
    </source>
</evidence>
<protein>
    <submittedName>
        <fullName evidence="1">Uncharacterized protein</fullName>
    </submittedName>
</protein>
<dbReference type="Pfam" id="PF11672">
    <property type="entry name" value="DUF3268"/>
    <property type="match status" value="1"/>
</dbReference>
<comment type="caution">
    <text evidence="1">The sequence shown here is derived from an EMBL/GenBank/DDBJ whole genome shotgun (WGS) entry which is preliminary data.</text>
</comment>
<evidence type="ECO:0000313" key="1">
    <source>
        <dbReference type="EMBL" id="NUY98372.1"/>
    </source>
</evidence>
<reference evidence="1 2" key="1">
    <citation type="submission" date="2020-05" db="EMBL/GenBank/DDBJ databases">
        <title>Whole Genome Sequences of Enterobacteriales Associated with the International Space Station.</title>
        <authorList>
            <person name="Bharadwaj A."/>
            <person name="Daudu R."/>
            <person name="Singh N."/>
            <person name="Wood J."/>
            <person name="Debieu M."/>
            <person name="Mason C."/>
            <person name="Wang C."/>
            <person name="Venkateswaran K."/>
        </authorList>
    </citation>
    <scope>NUCLEOTIDE SEQUENCE [LARGE SCALE GENOMIC DNA]</scope>
    <source>
        <strain evidence="1 2">IF5SW-B1</strain>
    </source>
</reference>
<proteinExistence type="predicted"/>
<sequence>MSKPCPYCNKPPKLVYGLTLFPHLPQLTDKAFWRCEPCKAHVGCHEGTTKPYGSLANSELRNARSEAHGAFDQIWKLRYMSRTKAYEWLAAQLGISAKECHIGLFDVDTCMIVRALGREKMQELMMS</sequence>
<dbReference type="EMBL" id="JABWPM010000025">
    <property type="protein sequence ID" value="NUY98372.1"/>
    <property type="molecule type" value="Genomic_DNA"/>
</dbReference>
<name>A0A7Y6TTL6_9GAMM</name>
<organism evidence="1 2">
    <name type="scientific">Pantoea brenneri</name>
    <dbReference type="NCBI Taxonomy" id="472694"/>
    <lineage>
        <taxon>Bacteria</taxon>
        <taxon>Pseudomonadati</taxon>
        <taxon>Pseudomonadota</taxon>
        <taxon>Gammaproteobacteria</taxon>
        <taxon>Enterobacterales</taxon>
        <taxon>Erwiniaceae</taxon>
        <taxon>Pantoea</taxon>
    </lineage>
</organism>
<dbReference type="RefSeq" id="WP_069729530.1">
    <property type="nucleotide sequence ID" value="NZ_JABWPE010000025.1"/>
</dbReference>